<feature type="transmembrane region" description="Helical" evidence="2">
    <location>
        <begin position="204"/>
        <end position="226"/>
    </location>
</feature>
<feature type="transmembrane region" description="Helical" evidence="2">
    <location>
        <begin position="354"/>
        <end position="375"/>
    </location>
</feature>
<protein>
    <submittedName>
        <fullName evidence="3">Uncharacterized protein LOC114340307</fullName>
    </submittedName>
</protein>
<sequence>MASGGGGVIKKTGPARVEYESSSEENGNKRGRDGEQQETLNCVRQLEKKNKELEKRLNEANDRIERIEKDLQLKVKLREGRKMGDKSFLAEMKNMTDKSSVLRNKSKLRNITGQGVYVEFDMTKMEREIQAIIRNIAKEEKIRISAGRVDILVGGSVVTEYRSKFYDFMWGYRFATYVTFFLTEHESSLGISNILISQILKTHYVPVLLVITSIIAYILNISTRLYGDRQSLQRDIEVSVGIFADRPLSVLTNFKKMPYRGIMKLLLAAWLIASVTSDAYFNAVIKAYLTFGKSTTTYLHDLIERGYSFVLTPNDYDFLSTYCQHSSALFCQKIFNNLHYSDNVCENLIKPRHAIVMDGIMALLFTVSSKFKYFIYTDRQKKWPSYKFPKLKSH</sequence>
<dbReference type="RefSeq" id="XP_028146847.1">
    <property type="nucleotide sequence ID" value="XM_028291046.1"/>
</dbReference>
<dbReference type="InParanoid" id="A0A6P7GLN0"/>
<feature type="compositionally biased region" description="Basic and acidic residues" evidence="1">
    <location>
        <begin position="26"/>
        <end position="35"/>
    </location>
</feature>
<dbReference type="AlphaFoldDB" id="A0A6P7GLN0"/>
<evidence type="ECO:0000313" key="3">
    <source>
        <dbReference type="RefSeq" id="XP_028146847.1"/>
    </source>
</evidence>
<reference evidence="3" key="1">
    <citation type="submission" date="2025-08" db="UniProtKB">
        <authorList>
            <consortium name="RefSeq"/>
        </authorList>
    </citation>
    <scope>IDENTIFICATION</scope>
    <source>
        <tissue evidence="3">Whole insect</tissue>
    </source>
</reference>
<proteinExistence type="predicted"/>
<keyword evidence="2" id="KW-0472">Membrane</keyword>
<evidence type="ECO:0000256" key="1">
    <source>
        <dbReference type="SAM" id="MobiDB-lite"/>
    </source>
</evidence>
<organism evidence="3">
    <name type="scientific">Diabrotica virgifera virgifera</name>
    <name type="common">western corn rootworm</name>
    <dbReference type="NCBI Taxonomy" id="50390"/>
    <lineage>
        <taxon>Eukaryota</taxon>
        <taxon>Metazoa</taxon>
        <taxon>Ecdysozoa</taxon>
        <taxon>Arthropoda</taxon>
        <taxon>Hexapoda</taxon>
        <taxon>Insecta</taxon>
        <taxon>Pterygota</taxon>
        <taxon>Neoptera</taxon>
        <taxon>Endopterygota</taxon>
        <taxon>Coleoptera</taxon>
        <taxon>Polyphaga</taxon>
        <taxon>Cucujiformia</taxon>
        <taxon>Chrysomeloidea</taxon>
        <taxon>Chrysomelidae</taxon>
        <taxon>Galerucinae</taxon>
        <taxon>Diabroticina</taxon>
        <taxon>Diabroticites</taxon>
        <taxon>Diabrotica</taxon>
    </lineage>
</organism>
<evidence type="ECO:0000256" key="2">
    <source>
        <dbReference type="SAM" id="Phobius"/>
    </source>
</evidence>
<keyword evidence="2" id="KW-1133">Transmembrane helix</keyword>
<gene>
    <name evidence="3" type="primary">LOC114340307</name>
</gene>
<dbReference type="OrthoDB" id="6718036at2759"/>
<feature type="region of interest" description="Disordered" evidence="1">
    <location>
        <begin position="1"/>
        <end position="41"/>
    </location>
</feature>
<feature type="transmembrane region" description="Helical" evidence="2">
    <location>
        <begin position="265"/>
        <end position="289"/>
    </location>
</feature>
<keyword evidence="2" id="KW-0812">Transmembrane</keyword>
<name>A0A6P7GLN0_DIAVI</name>
<accession>A0A6P7GLN0</accession>